<accession>A0A099W7D1</accession>
<dbReference type="Proteomes" id="UP000029844">
    <property type="component" value="Unassembled WGS sequence"/>
</dbReference>
<keyword evidence="2" id="KW-0812">Transmembrane</keyword>
<evidence type="ECO:0000256" key="2">
    <source>
        <dbReference type="SAM" id="Phobius"/>
    </source>
</evidence>
<reference evidence="5 7" key="2">
    <citation type="submission" date="2020-03" db="EMBL/GenBank/DDBJ databases">
        <title>Soil Listeria distribution.</title>
        <authorList>
            <person name="Liao J."/>
            <person name="Wiedmann M."/>
        </authorList>
    </citation>
    <scope>NUCLEOTIDE SEQUENCE [LARGE SCALE GENOMIC DNA]</scope>
    <source>
        <strain evidence="5 7">FSL L7-0153</strain>
    </source>
</reference>
<evidence type="ECO:0000256" key="1">
    <source>
        <dbReference type="ARBA" id="ARBA00006068"/>
    </source>
</evidence>
<dbReference type="NCBIfam" id="TIGR00350">
    <property type="entry name" value="lytR_cpsA_psr"/>
    <property type="match status" value="1"/>
</dbReference>
<dbReference type="PANTHER" id="PTHR33392:SF6">
    <property type="entry name" value="POLYISOPRENYL-TEICHOIC ACID--PEPTIDOGLYCAN TEICHOIC ACID TRANSFERASE TAGU"/>
    <property type="match status" value="1"/>
</dbReference>
<feature type="transmembrane region" description="Helical" evidence="2">
    <location>
        <begin position="15"/>
        <end position="38"/>
    </location>
</feature>
<evidence type="ECO:0000313" key="6">
    <source>
        <dbReference type="Proteomes" id="UP000029844"/>
    </source>
</evidence>
<dbReference type="EMBL" id="JAARYY010000001">
    <property type="protein sequence ID" value="MBC2243000.1"/>
    <property type="molecule type" value="Genomic_DNA"/>
</dbReference>
<dbReference type="OrthoDB" id="27330at2"/>
<dbReference type="GeneID" id="58717819"/>
<organism evidence="4 6">
    <name type="scientific">Listeria booriae</name>
    <dbReference type="NCBI Taxonomy" id="1552123"/>
    <lineage>
        <taxon>Bacteria</taxon>
        <taxon>Bacillati</taxon>
        <taxon>Bacillota</taxon>
        <taxon>Bacilli</taxon>
        <taxon>Bacillales</taxon>
        <taxon>Listeriaceae</taxon>
        <taxon>Listeria</taxon>
    </lineage>
</organism>
<dbReference type="Proteomes" id="UP000550367">
    <property type="component" value="Unassembled WGS sequence"/>
</dbReference>
<dbReference type="RefSeq" id="WP_036086483.1">
    <property type="nucleotide sequence ID" value="NZ_CBCSHQ010000002.1"/>
</dbReference>
<sequence length="314" mass="34836">MRAEKRTKKKKRTGLRIFLWSILGIFLILGGIVGYAVFQTKSTMDKIYEPVKDAANPVKLDGQNPFSVLILGIDQRDGDVGRSDTTMVATVNGTTNKAQILSIPRDTKTEIIGHDSTNKINAAYAYGGVKMAEDTVTHFLNGIPINYYIKINMEGLKDLVDAVGGVEVYNDMDISLGKNDVNNNEIDFKKGNVKLDGTDALAYVRIRKTDARGDFGRQMRQQQVIQAVVNKVATTQTLWNFDEILSAVGKNMQTDLTMTDITRIAKNYISARNNVENMTVAGDGGISDGIWYYNVSDAERQKLHDSLAKNLEIK</sequence>
<evidence type="ECO:0000313" key="5">
    <source>
        <dbReference type="EMBL" id="MBC2243000.1"/>
    </source>
</evidence>
<dbReference type="InterPro" id="IPR004474">
    <property type="entry name" value="LytR_CpsA_psr"/>
</dbReference>
<dbReference type="eggNOG" id="COG1316">
    <property type="taxonomic scope" value="Bacteria"/>
</dbReference>
<keyword evidence="6" id="KW-1185">Reference proteome</keyword>
<reference evidence="4 6" key="1">
    <citation type="submission" date="2014-05" db="EMBL/GenBank/DDBJ databases">
        <title>Novel Listeriaceae from food processing environments.</title>
        <authorList>
            <person name="den Bakker H.C."/>
        </authorList>
    </citation>
    <scope>NUCLEOTIDE SEQUENCE [LARGE SCALE GENOMIC DNA]</scope>
    <source>
        <strain evidence="4 6">FSL A5-0281</strain>
    </source>
</reference>
<dbReference type="PANTHER" id="PTHR33392">
    <property type="entry name" value="POLYISOPRENYL-TEICHOIC ACID--PEPTIDOGLYCAN TEICHOIC ACID TRANSFERASE TAGU"/>
    <property type="match status" value="1"/>
</dbReference>
<dbReference type="InterPro" id="IPR050922">
    <property type="entry name" value="LytR/CpsA/Psr_CW_biosynth"/>
</dbReference>
<dbReference type="Gene3D" id="3.40.630.190">
    <property type="entry name" value="LCP protein"/>
    <property type="match status" value="1"/>
</dbReference>
<proteinExistence type="inferred from homology"/>
<comment type="similarity">
    <text evidence="1">Belongs to the LytR/CpsA/Psr (LCP) family.</text>
</comment>
<evidence type="ECO:0000259" key="3">
    <source>
        <dbReference type="Pfam" id="PF03816"/>
    </source>
</evidence>
<protein>
    <submittedName>
        <fullName evidence="4">Membrane protein</fullName>
    </submittedName>
</protein>
<dbReference type="Pfam" id="PF03816">
    <property type="entry name" value="LytR_cpsA_psr"/>
    <property type="match status" value="1"/>
</dbReference>
<comment type="caution">
    <text evidence="4">The sequence shown here is derived from an EMBL/GenBank/DDBJ whole genome shotgun (WGS) entry which is preliminary data.</text>
</comment>
<evidence type="ECO:0000313" key="7">
    <source>
        <dbReference type="Proteomes" id="UP000550367"/>
    </source>
</evidence>
<gene>
    <name evidence="4" type="ORF">EP57_10605</name>
    <name evidence="5" type="ORF">HCB25_02905</name>
</gene>
<evidence type="ECO:0000313" key="4">
    <source>
        <dbReference type="EMBL" id="KGL40343.1"/>
    </source>
</evidence>
<keyword evidence="2" id="KW-0472">Membrane</keyword>
<feature type="domain" description="Cell envelope-related transcriptional attenuator" evidence="3">
    <location>
        <begin position="82"/>
        <end position="233"/>
    </location>
</feature>
<name>A0A099W7D1_9LIST</name>
<keyword evidence="2" id="KW-1133">Transmembrane helix</keyword>
<dbReference type="STRING" id="1552123.EP57_10605"/>
<dbReference type="EMBL" id="JNFA01000024">
    <property type="protein sequence ID" value="KGL40343.1"/>
    <property type="molecule type" value="Genomic_DNA"/>
</dbReference>
<dbReference type="AlphaFoldDB" id="A0A099W7D1"/>